<dbReference type="EMBL" id="CP022579">
    <property type="protein sequence ID" value="QEL66034.1"/>
    <property type="molecule type" value="Genomic_DNA"/>
</dbReference>
<dbReference type="Proteomes" id="UP000323671">
    <property type="component" value="Chromosome"/>
</dbReference>
<accession>A0A5C1EBH1</accession>
<keyword evidence="2" id="KW-1185">Reference proteome</keyword>
<evidence type="ECO:0000313" key="1">
    <source>
        <dbReference type="EMBL" id="QEL66034.1"/>
    </source>
</evidence>
<dbReference type="RefSeq" id="WP_187775241.1">
    <property type="nucleotide sequence ID" value="NZ_CP022579.1"/>
</dbReference>
<dbReference type="SUPFAM" id="SSF53756">
    <property type="entry name" value="UDP-Glycosyltransferase/glycogen phosphorylase"/>
    <property type="match status" value="1"/>
</dbReference>
<sequence>MHKLLVVADIQHASPRVPSLVHFFSKYGWDVKIISPGCAKDIKKHVGLLNEEKVEIVSFLCPYDIWSPYRKIIKRFFSKGDAGDDGGEYQGGLLNKLADASQWSSAKSALRSMMNVYRLVRGAFPDDYVTARQNWVAEGVRVAENWKPDVLLSSSPHPTAHVCAKAISIKTGIVWVAEFRDLWTMNHSYEYGWLHKIIDRLLERRTMVHARELVTVTPSFKKKLEDMHHRPVSVFTNGFFRKNPRLGVSKNRKMTFLYTGLVYEGKQNLRLLFEIFHEVIFKACPAANENIEVVFLGPKPISFDGYVAQYNLECVFRHGGMHPREYVIERQAEADVLLLLNWDDPDETDVYPTKLFEYMACDGVLLATGGHLNDNVRKIVEETQSGVYAISKEEAVEFIAHAYNDWVCGSLGNSVTKDVEKYSMAAIAFDYSRFLKQVVLNAG</sequence>
<name>A0A5C1EBH1_9RHOO</name>
<organism evidence="1 2">
    <name type="scientific">Oryzomicrobium terrae</name>
    <dbReference type="NCBI Taxonomy" id="1735038"/>
    <lineage>
        <taxon>Bacteria</taxon>
        <taxon>Pseudomonadati</taxon>
        <taxon>Pseudomonadota</taxon>
        <taxon>Betaproteobacteria</taxon>
        <taxon>Rhodocyclales</taxon>
        <taxon>Rhodocyclaceae</taxon>
        <taxon>Oryzomicrobium</taxon>
    </lineage>
</organism>
<dbReference type="Gene3D" id="3.40.50.2000">
    <property type="entry name" value="Glycogen Phosphorylase B"/>
    <property type="match status" value="2"/>
</dbReference>
<dbReference type="AlphaFoldDB" id="A0A5C1EBH1"/>
<reference evidence="1 2" key="1">
    <citation type="submission" date="2017-07" db="EMBL/GenBank/DDBJ databases">
        <title>Complete genome sequence of Oryzomicrobium terrae TPP412.</title>
        <authorList>
            <person name="Chiu L.-W."/>
            <person name="Lo K.-J."/>
            <person name="Tsai Y.-M."/>
            <person name="Lin S.-S."/>
            <person name="Kuo C.-H."/>
            <person name="Liu C.-T."/>
        </authorList>
    </citation>
    <scope>NUCLEOTIDE SEQUENCE [LARGE SCALE GENOMIC DNA]</scope>
    <source>
        <strain evidence="1 2">TPP412</strain>
    </source>
</reference>
<dbReference type="KEGG" id="otr:OTERR_25580"/>
<protein>
    <submittedName>
        <fullName evidence="1">Uncharacterized protein</fullName>
    </submittedName>
</protein>
<proteinExistence type="predicted"/>
<evidence type="ECO:0000313" key="2">
    <source>
        <dbReference type="Proteomes" id="UP000323671"/>
    </source>
</evidence>
<gene>
    <name evidence="1" type="ORF">OTERR_25580</name>
</gene>